<evidence type="ECO:0008006" key="4">
    <source>
        <dbReference type="Google" id="ProtNLM"/>
    </source>
</evidence>
<keyword evidence="1" id="KW-0812">Transmembrane</keyword>
<evidence type="ECO:0000313" key="2">
    <source>
        <dbReference type="EMBL" id="MBF6301159.1"/>
    </source>
</evidence>
<protein>
    <recommendedName>
        <fullName evidence="4">Holin</fullName>
    </recommendedName>
</protein>
<sequence>MNTLNPLKYKPSQIAKAIVAGLGAVVGLLGVAASTFTDGPLTALGQWATAASLLLIPILVFVKKAEPWIGVLEPGPPGGGREG</sequence>
<comment type="caution">
    <text evidence="2">The sequence shown here is derived from an EMBL/GenBank/DDBJ whole genome shotgun (WGS) entry which is preliminary data.</text>
</comment>
<dbReference type="RefSeq" id="WP_195132387.1">
    <property type="nucleotide sequence ID" value="NZ_JADLQX010000024.1"/>
</dbReference>
<name>A0ABS0CX48_9NOCA</name>
<evidence type="ECO:0000313" key="3">
    <source>
        <dbReference type="Proteomes" id="UP000702209"/>
    </source>
</evidence>
<feature type="transmembrane region" description="Helical" evidence="1">
    <location>
        <begin position="43"/>
        <end position="62"/>
    </location>
</feature>
<accession>A0ABS0CX48</accession>
<keyword evidence="1" id="KW-0472">Membrane</keyword>
<organism evidence="2 3">
    <name type="scientific">Nocardia amamiensis</name>
    <dbReference type="NCBI Taxonomy" id="404578"/>
    <lineage>
        <taxon>Bacteria</taxon>
        <taxon>Bacillati</taxon>
        <taxon>Actinomycetota</taxon>
        <taxon>Actinomycetes</taxon>
        <taxon>Mycobacteriales</taxon>
        <taxon>Nocardiaceae</taxon>
        <taxon>Nocardia</taxon>
    </lineage>
</organism>
<dbReference type="EMBL" id="JADLQX010000024">
    <property type="protein sequence ID" value="MBF6301159.1"/>
    <property type="molecule type" value="Genomic_DNA"/>
</dbReference>
<proteinExistence type="predicted"/>
<dbReference type="Proteomes" id="UP000702209">
    <property type="component" value="Unassembled WGS sequence"/>
</dbReference>
<gene>
    <name evidence="2" type="ORF">IU459_26975</name>
</gene>
<keyword evidence="3" id="KW-1185">Reference proteome</keyword>
<evidence type="ECO:0000256" key="1">
    <source>
        <dbReference type="SAM" id="Phobius"/>
    </source>
</evidence>
<keyword evidence="1" id="KW-1133">Transmembrane helix</keyword>
<reference evidence="2 3" key="1">
    <citation type="submission" date="2020-10" db="EMBL/GenBank/DDBJ databases">
        <title>Identification of Nocardia species via Next-generation sequencing and recognition of intraspecies genetic diversity.</title>
        <authorList>
            <person name="Li P."/>
            <person name="Li P."/>
            <person name="Lu B."/>
        </authorList>
    </citation>
    <scope>NUCLEOTIDE SEQUENCE [LARGE SCALE GENOMIC DNA]</scope>
    <source>
        <strain evidence="2 3">BJ06-0157</strain>
    </source>
</reference>